<dbReference type="InterPro" id="IPR033749">
    <property type="entry name" value="Polyprenyl_synt_CS"/>
</dbReference>
<dbReference type="GO" id="GO:0046872">
    <property type="term" value="F:metal ion binding"/>
    <property type="evidence" value="ECO:0007669"/>
    <property type="project" value="UniProtKB-KW"/>
</dbReference>
<feature type="region of interest" description="Disordered" evidence="8">
    <location>
        <begin position="1"/>
        <end position="59"/>
    </location>
</feature>
<feature type="compositionally biased region" description="Basic residues" evidence="8">
    <location>
        <begin position="13"/>
        <end position="23"/>
    </location>
</feature>
<organism evidence="9 10">
    <name type="scientific">Monoraphidium neglectum</name>
    <dbReference type="NCBI Taxonomy" id="145388"/>
    <lineage>
        <taxon>Eukaryota</taxon>
        <taxon>Viridiplantae</taxon>
        <taxon>Chlorophyta</taxon>
        <taxon>core chlorophytes</taxon>
        <taxon>Chlorophyceae</taxon>
        <taxon>CS clade</taxon>
        <taxon>Sphaeropleales</taxon>
        <taxon>Selenastraceae</taxon>
        <taxon>Monoraphidium</taxon>
    </lineage>
</organism>
<evidence type="ECO:0000256" key="6">
    <source>
        <dbReference type="ARBA" id="ARBA00023229"/>
    </source>
</evidence>
<dbReference type="PROSITE" id="PS00723">
    <property type="entry name" value="POLYPRENYL_SYNTHASE_1"/>
    <property type="match status" value="1"/>
</dbReference>
<dbReference type="Proteomes" id="UP000054498">
    <property type="component" value="Unassembled WGS sequence"/>
</dbReference>
<dbReference type="STRING" id="145388.A0A0D2M520"/>
<dbReference type="EMBL" id="KK102132">
    <property type="protein sequence ID" value="KIY98589.1"/>
    <property type="molecule type" value="Genomic_DNA"/>
</dbReference>
<dbReference type="PANTHER" id="PTHR12001">
    <property type="entry name" value="GERANYLGERANYL PYROPHOSPHATE SYNTHASE"/>
    <property type="match status" value="1"/>
</dbReference>
<dbReference type="PROSITE" id="PS00444">
    <property type="entry name" value="POLYPRENYL_SYNTHASE_2"/>
    <property type="match status" value="1"/>
</dbReference>
<dbReference type="GO" id="GO:0010236">
    <property type="term" value="P:plastoquinone biosynthetic process"/>
    <property type="evidence" value="ECO:0007669"/>
    <property type="project" value="TreeGrafter"/>
</dbReference>
<dbReference type="SFLD" id="SFLDS00005">
    <property type="entry name" value="Isoprenoid_Synthase_Type_I"/>
    <property type="match status" value="1"/>
</dbReference>
<evidence type="ECO:0000256" key="8">
    <source>
        <dbReference type="SAM" id="MobiDB-lite"/>
    </source>
</evidence>
<keyword evidence="5" id="KW-0460">Magnesium</keyword>
<dbReference type="GO" id="GO:0009507">
    <property type="term" value="C:chloroplast"/>
    <property type="evidence" value="ECO:0007669"/>
    <property type="project" value="TreeGrafter"/>
</dbReference>
<dbReference type="Pfam" id="PF00348">
    <property type="entry name" value="polyprenyl_synt"/>
    <property type="match status" value="1"/>
</dbReference>
<feature type="compositionally biased region" description="Low complexity" evidence="8">
    <location>
        <begin position="24"/>
        <end position="51"/>
    </location>
</feature>
<name>A0A0D2M520_9CHLO</name>
<dbReference type="GeneID" id="25742248"/>
<dbReference type="Gene3D" id="1.10.600.10">
    <property type="entry name" value="Farnesyl Diphosphate Synthase"/>
    <property type="match status" value="1"/>
</dbReference>
<dbReference type="KEGG" id="mng:MNEG_9373"/>
<accession>A0A0D2M520</accession>
<comment type="similarity">
    <text evidence="2 7">Belongs to the FPP/GGPP synthase family.</text>
</comment>
<keyword evidence="4" id="KW-0479">Metal-binding</keyword>
<dbReference type="PANTHER" id="PTHR12001:SF69">
    <property type="entry name" value="ALL TRANS-POLYPRENYL-DIPHOSPHATE SYNTHASE PDSS1"/>
    <property type="match status" value="1"/>
</dbReference>
<dbReference type="EC" id="2.5.1.-" evidence="9"/>
<evidence type="ECO:0000256" key="2">
    <source>
        <dbReference type="ARBA" id="ARBA00006706"/>
    </source>
</evidence>
<reference evidence="9 10" key="1">
    <citation type="journal article" date="2013" name="BMC Genomics">
        <title>Reconstruction of the lipid metabolism for the microalga Monoraphidium neglectum from its genome sequence reveals characteristics suitable for biofuel production.</title>
        <authorList>
            <person name="Bogen C."/>
            <person name="Al-Dilaimi A."/>
            <person name="Albersmeier A."/>
            <person name="Wichmann J."/>
            <person name="Grundmann M."/>
            <person name="Rupp O."/>
            <person name="Lauersen K.J."/>
            <person name="Blifernez-Klassen O."/>
            <person name="Kalinowski J."/>
            <person name="Goesmann A."/>
            <person name="Mussgnug J.H."/>
            <person name="Kruse O."/>
        </authorList>
    </citation>
    <scope>NUCLEOTIDE SEQUENCE [LARGE SCALE GENOMIC DNA]</scope>
    <source>
        <strain evidence="9 10">SAG 48.87</strain>
    </source>
</reference>
<keyword evidence="10" id="KW-1185">Reference proteome</keyword>
<dbReference type="InterPro" id="IPR000092">
    <property type="entry name" value="Polyprenyl_synt"/>
</dbReference>
<dbReference type="NCBIfam" id="TIGR02749">
    <property type="entry name" value="prenyl_cyano"/>
    <property type="match status" value="1"/>
</dbReference>
<gene>
    <name evidence="9" type="ORF">MNEG_9373</name>
</gene>
<dbReference type="GO" id="GO:0008299">
    <property type="term" value="P:isoprenoid biosynthetic process"/>
    <property type="evidence" value="ECO:0007669"/>
    <property type="project" value="UniProtKB-KW"/>
</dbReference>
<evidence type="ECO:0000256" key="1">
    <source>
        <dbReference type="ARBA" id="ARBA00001946"/>
    </source>
</evidence>
<keyword evidence="6" id="KW-0414">Isoprene biosynthesis</keyword>
<dbReference type="InterPro" id="IPR008949">
    <property type="entry name" value="Isoprenoid_synthase_dom_sf"/>
</dbReference>
<keyword evidence="3 7" id="KW-0808">Transferase</keyword>
<comment type="cofactor">
    <cofactor evidence="1">
        <name>Mg(2+)</name>
        <dbReference type="ChEBI" id="CHEBI:18420"/>
    </cofactor>
</comment>
<evidence type="ECO:0000256" key="3">
    <source>
        <dbReference type="ARBA" id="ARBA00022679"/>
    </source>
</evidence>
<dbReference type="RefSeq" id="XP_013897609.1">
    <property type="nucleotide sequence ID" value="XM_014042155.1"/>
</dbReference>
<evidence type="ECO:0000313" key="10">
    <source>
        <dbReference type="Proteomes" id="UP000054498"/>
    </source>
</evidence>
<evidence type="ECO:0000256" key="5">
    <source>
        <dbReference type="ARBA" id="ARBA00022842"/>
    </source>
</evidence>
<evidence type="ECO:0000256" key="7">
    <source>
        <dbReference type="RuleBase" id="RU004466"/>
    </source>
</evidence>
<dbReference type="GO" id="GO:0004659">
    <property type="term" value="F:prenyltransferase activity"/>
    <property type="evidence" value="ECO:0007669"/>
    <property type="project" value="InterPro"/>
</dbReference>
<evidence type="ECO:0000256" key="4">
    <source>
        <dbReference type="ARBA" id="ARBA00022723"/>
    </source>
</evidence>
<dbReference type="OrthoDB" id="9927103at2759"/>
<dbReference type="SUPFAM" id="SSF48576">
    <property type="entry name" value="Terpenoid synthases"/>
    <property type="match status" value="1"/>
</dbReference>
<dbReference type="AlphaFoldDB" id="A0A0D2M520"/>
<dbReference type="CDD" id="cd00685">
    <property type="entry name" value="Trans_IPPS_HT"/>
    <property type="match status" value="1"/>
</dbReference>
<sequence length="388" mass="41872">MLNGLPAPCQHAAARRHQQRRQRVATPTRVAAPDAPTDAAARAPRPAAGAPQQLPSLQRPTPAQLLQEIVAPVEEDMRVLNANLRAIVGDRHPMLLAAADQIFGAGGKKLRPMIVLLMARATAELGGLTDIVPNQRRLAEIIEMIHTASLVHDDVLDEADTRRGKETVNSVFGTKVAVLVGDFLFAQSSWYLANLDNLEVIKLISQVIADFANGEISQAASLFDTEITLDTYLDKSFYKTASLIAASCRSSAVFSGADEATKEAMFAYGKHLGLAFQVVDDILDFTQTAEQLGKPQGQDLASGNLTAPAIFALRQSPELAELIESEFSEEGDLQRAIDLVTSAGGVEAARRLAREEADKALAALAVLPASRARRSLELMVDYVLDRIY</sequence>
<protein>
    <submittedName>
        <fullName evidence="9">Octaprenyl-diphosphate synthase</fullName>
        <ecNumber evidence="9">2.5.1.-</ecNumber>
    </submittedName>
</protein>
<proteinExistence type="inferred from homology"/>
<evidence type="ECO:0000313" key="9">
    <source>
        <dbReference type="EMBL" id="KIY98589.1"/>
    </source>
</evidence>